<protein>
    <submittedName>
        <fullName evidence="2">NERD domain-containing protein</fullName>
    </submittedName>
</protein>
<dbReference type="OrthoDB" id="569879at2"/>
<comment type="caution">
    <text evidence="2">The sequence shown here is derived from an EMBL/GenBank/DDBJ whole genome shotgun (WGS) entry which is preliminary data.</text>
</comment>
<evidence type="ECO:0000313" key="2">
    <source>
        <dbReference type="EMBL" id="KAB2329093.1"/>
    </source>
</evidence>
<gene>
    <name evidence="2" type="ORF">F7731_23220</name>
</gene>
<accession>A0A6L3V4U5</accession>
<organism evidence="2 3">
    <name type="scientific">Cytobacillus depressus</name>
    <dbReference type="NCBI Taxonomy" id="1602942"/>
    <lineage>
        <taxon>Bacteria</taxon>
        <taxon>Bacillati</taxon>
        <taxon>Bacillota</taxon>
        <taxon>Bacilli</taxon>
        <taxon>Bacillales</taxon>
        <taxon>Bacillaceae</taxon>
        <taxon>Cytobacillus</taxon>
    </lineage>
</organism>
<reference evidence="2 3" key="1">
    <citation type="journal article" date="2016" name="Antonie Van Leeuwenhoek">
        <title>Bacillus depressus sp. nov., isolated from soil of a sunflower field.</title>
        <authorList>
            <person name="Wei X."/>
            <person name="Xin D."/>
            <person name="Xin Y."/>
            <person name="Zhang H."/>
            <person name="Wang T."/>
            <person name="Zhang J."/>
        </authorList>
    </citation>
    <scope>NUCLEOTIDE SEQUENCE [LARGE SCALE GENOMIC DNA]</scope>
    <source>
        <strain evidence="2 3">BZ1</strain>
    </source>
</reference>
<dbReference type="InterPro" id="IPR011528">
    <property type="entry name" value="NERD"/>
</dbReference>
<name>A0A6L3V4U5_9BACI</name>
<dbReference type="Proteomes" id="UP000481030">
    <property type="component" value="Unassembled WGS sequence"/>
</dbReference>
<dbReference type="EMBL" id="WBOS01000021">
    <property type="protein sequence ID" value="KAB2329093.1"/>
    <property type="molecule type" value="Genomic_DNA"/>
</dbReference>
<dbReference type="Pfam" id="PF08378">
    <property type="entry name" value="NERD"/>
    <property type="match status" value="1"/>
</dbReference>
<evidence type="ECO:0000259" key="1">
    <source>
        <dbReference type="PROSITE" id="PS50965"/>
    </source>
</evidence>
<sequence length="329" mass="38525">MIAKERSIPEKILAKEALLSRLPPNFDYRPLIEKDLAKRKAGYRGEEFTDYYVNKLPHKDFTIIHDLRLHNGQGYFQIDTMIFSSTFALILEIKNISGTLYFDSKFRQLIRYKDDNEDGFLDPITQAERQTRELRKWLQQRNIFLPIEYLVVISNPSTVIKSDPQNFLAFKTVLHSHELLDRIEKLRKSFLKEKLTQKEIKKVAKLLVKSHTPEKSQVLEKYKLSAFSLNTGVQCPKCRVFPMKRIYGTWFCARCKCKDKTAHYKALLDYCLLVESSITNKQFRKFMQLSSQDTAQKLLKSMKLAHSGTNKGRVYYLNLSSLLDIRYSG</sequence>
<evidence type="ECO:0000313" key="3">
    <source>
        <dbReference type="Proteomes" id="UP000481030"/>
    </source>
</evidence>
<dbReference type="PROSITE" id="PS50965">
    <property type="entry name" value="NERD"/>
    <property type="match status" value="1"/>
</dbReference>
<feature type="domain" description="NERD" evidence="1">
    <location>
        <begin position="41"/>
        <end position="157"/>
    </location>
</feature>
<proteinExistence type="predicted"/>
<dbReference type="AlphaFoldDB" id="A0A6L3V4U5"/>
<keyword evidence="3" id="KW-1185">Reference proteome</keyword>